<evidence type="ECO:0000256" key="3">
    <source>
        <dbReference type="PROSITE-ProRule" id="PRU00335"/>
    </source>
</evidence>
<feature type="DNA-binding region" description="H-T-H motif" evidence="3">
    <location>
        <begin position="26"/>
        <end position="45"/>
    </location>
</feature>
<protein>
    <submittedName>
        <fullName evidence="5">TetR/AcrR family transcriptional regulator</fullName>
    </submittedName>
</protein>
<evidence type="ECO:0000256" key="1">
    <source>
        <dbReference type="ARBA" id="ARBA00022491"/>
    </source>
</evidence>
<evidence type="ECO:0000256" key="2">
    <source>
        <dbReference type="ARBA" id="ARBA00023125"/>
    </source>
</evidence>
<evidence type="ECO:0000313" key="5">
    <source>
        <dbReference type="EMBL" id="PKG23177.1"/>
    </source>
</evidence>
<dbReference type="GO" id="GO:0003677">
    <property type="term" value="F:DNA binding"/>
    <property type="evidence" value="ECO:0007669"/>
    <property type="project" value="UniProtKB-UniRule"/>
</dbReference>
<dbReference type="InterPro" id="IPR050624">
    <property type="entry name" value="HTH-type_Tx_Regulator"/>
</dbReference>
<proteinExistence type="predicted"/>
<dbReference type="SUPFAM" id="SSF46689">
    <property type="entry name" value="Homeodomain-like"/>
    <property type="match status" value="1"/>
</dbReference>
<dbReference type="PANTHER" id="PTHR43479">
    <property type="entry name" value="ACREF/ENVCD OPERON REPRESSOR-RELATED"/>
    <property type="match status" value="1"/>
</dbReference>
<dbReference type="InterPro" id="IPR009057">
    <property type="entry name" value="Homeodomain-like_sf"/>
</dbReference>
<keyword evidence="1" id="KW-0678">Repressor</keyword>
<sequence length="306" mass="36291">MMNNRKKHVMNRAHELFIEKGFHTTSIQEILETSGISKGTFYNYFTSKNELLISIFKSIYSEIEEKRKKLLMGENKKNIDIFIKQIELLIRTNDQYKIISLFEEILFTKDEELKEFLKLRRIQELHWVHARLHDICDAKSKPYLLDCAIMMTGILHNLFYFYSLENKDKSDIHKVVTYAVNRIISNAKELSISKEQLLDPIVLKQWLPDAAHQKYQEKELLQIIDGLKAKITESCMSEKDKDKFFELIDFVREELHDNDSARIHLVESAIGTLKSLIKDERCQILLYELENQFNSYINQYKKTISR</sequence>
<comment type="caution">
    <text evidence="5">The sequence shown here is derived from an EMBL/GenBank/DDBJ whole genome shotgun (WGS) entry which is preliminary data.</text>
</comment>
<dbReference type="PROSITE" id="PS50977">
    <property type="entry name" value="HTH_TETR_2"/>
    <property type="match status" value="1"/>
</dbReference>
<dbReference type="Gene3D" id="1.10.357.10">
    <property type="entry name" value="Tetracycline Repressor, domain 2"/>
    <property type="match status" value="1"/>
</dbReference>
<keyword evidence="6" id="KW-1185">Reference proteome</keyword>
<keyword evidence="2 3" id="KW-0238">DNA-binding</keyword>
<dbReference type="PROSITE" id="PS01081">
    <property type="entry name" value="HTH_TETR_1"/>
    <property type="match status" value="1"/>
</dbReference>
<dbReference type="PRINTS" id="PR00455">
    <property type="entry name" value="HTHTETR"/>
</dbReference>
<reference evidence="5 6" key="1">
    <citation type="journal article" date="2003" name="Int. J. Syst. Evol. Microbiol.">
        <title>Bacillus nealsonii sp. nov., isolated from a spacecraft-assembly facility, whose spores are gamma-radiation resistant.</title>
        <authorList>
            <person name="Venkateswaran K."/>
            <person name="Kempf M."/>
            <person name="Chen F."/>
            <person name="Satomi M."/>
            <person name="Nicholson W."/>
            <person name="Kern R."/>
        </authorList>
    </citation>
    <scope>NUCLEOTIDE SEQUENCE [LARGE SCALE GENOMIC DNA]</scope>
    <source>
        <strain evidence="5 6">FO-92</strain>
    </source>
</reference>
<dbReference type="PANTHER" id="PTHR43479:SF22">
    <property type="entry name" value="TRANSCRIPTIONAL REGULATOR, TETR FAMILY"/>
    <property type="match status" value="1"/>
</dbReference>
<dbReference type="Pfam" id="PF00440">
    <property type="entry name" value="TetR_N"/>
    <property type="match status" value="1"/>
</dbReference>
<organism evidence="5 6">
    <name type="scientific">Niallia nealsonii</name>
    <dbReference type="NCBI Taxonomy" id="115979"/>
    <lineage>
        <taxon>Bacteria</taxon>
        <taxon>Bacillati</taxon>
        <taxon>Bacillota</taxon>
        <taxon>Bacilli</taxon>
        <taxon>Bacillales</taxon>
        <taxon>Bacillaceae</taxon>
        <taxon>Niallia</taxon>
    </lineage>
</organism>
<dbReference type="Proteomes" id="UP000233375">
    <property type="component" value="Unassembled WGS sequence"/>
</dbReference>
<name>A0A2N0Z104_9BACI</name>
<dbReference type="EMBL" id="PISE01000027">
    <property type="protein sequence ID" value="PKG23177.1"/>
    <property type="molecule type" value="Genomic_DNA"/>
</dbReference>
<dbReference type="AlphaFoldDB" id="A0A2N0Z104"/>
<dbReference type="InterPro" id="IPR001647">
    <property type="entry name" value="HTH_TetR"/>
</dbReference>
<evidence type="ECO:0000313" key="6">
    <source>
        <dbReference type="Proteomes" id="UP000233375"/>
    </source>
</evidence>
<feature type="domain" description="HTH tetR-type" evidence="4">
    <location>
        <begin position="3"/>
        <end position="63"/>
    </location>
</feature>
<evidence type="ECO:0000259" key="4">
    <source>
        <dbReference type="PROSITE" id="PS50977"/>
    </source>
</evidence>
<dbReference type="InterPro" id="IPR023772">
    <property type="entry name" value="DNA-bd_HTH_TetR-type_CS"/>
</dbReference>
<gene>
    <name evidence="5" type="ORF">CWS01_12900</name>
</gene>
<accession>A0A2N0Z104</accession>